<comment type="caution">
    <text evidence="1">The sequence shown here is derived from an EMBL/GenBank/DDBJ whole genome shotgun (WGS) entry which is preliminary data.</text>
</comment>
<gene>
    <name evidence="2" type="ORF">GW779_04695</name>
    <name evidence="1" type="ORF">GW910_03925</name>
</gene>
<accession>A0A8J7YV25</accession>
<dbReference type="EMBL" id="JAACQH010000101">
    <property type="protein sequence ID" value="NCS91693.1"/>
    <property type="molecule type" value="Genomic_DNA"/>
</dbReference>
<evidence type="ECO:0000313" key="2">
    <source>
        <dbReference type="EMBL" id="NCS91693.1"/>
    </source>
</evidence>
<dbReference type="Proteomes" id="UP000738826">
    <property type="component" value="Unassembled WGS sequence"/>
</dbReference>
<proteinExistence type="predicted"/>
<evidence type="ECO:0000313" key="1">
    <source>
        <dbReference type="EMBL" id="NCN65197.1"/>
    </source>
</evidence>
<dbReference type="EMBL" id="JAACVF010000099">
    <property type="protein sequence ID" value="NCN65197.1"/>
    <property type="molecule type" value="Genomic_DNA"/>
</dbReference>
<sequence>MKCECGGEFEPYTENVEGIPLDCLKCNRCEKILYTSEQMKDFIGMKTMMKKTTTKRKIIVLGHSYAITLPKSLEEIGLKAGQRVSMKMTGKKTLEVKFGEESERITKENVKGDD</sequence>
<dbReference type="AlphaFoldDB" id="A0A8J7YV25"/>
<evidence type="ECO:0008006" key="4">
    <source>
        <dbReference type="Google" id="ProtNLM"/>
    </source>
</evidence>
<name>A0A8J7YV25_9ARCH</name>
<evidence type="ECO:0000313" key="3">
    <source>
        <dbReference type="Proteomes" id="UP000768163"/>
    </source>
</evidence>
<protein>
    <recommendedName>
        <fullName evidence="4">SpoVT-AbrB domain-containing protein</fullName>
    </recommendedName>
</protein>
<reference evidence="1" key="1">
    <citation type="submission" date="2019-11" db="EMBL/GenBank/DDBJ databases">
        <title>Lipid analysis of CO2-rich subsurface aquifers suggests an autotrophy-based deep biosphere with lysolipids enriched in CPR bacteria.</title>
        <authorList>
            <person name="Probst A.J."/>
            <person name="Elling F.J."/>
            <person name="Castelle C.J."/>
            <person name="Zhu Q."/>
            <person name="Elvert M."/>
            <person name="Birarda G."/>
            <person name="Holman H.-Y."/>
            <person name="Lane K.R."/>
            <person name="Ladd B."/>
            <person name="Ryan M.C."/>
            <person name="Woyke T."/>
            <person name="Hinrichs K.-U."/>
            <person name="Banfield J.F."/>
        </authorList>
    </citation>
    <scope>NUCLEOTIDE SEQUENCE</scope>
    <source>
        <strain evidence="1">CG_2015-01_33_1645</strain>
        <strain evidence="2">CG_2015-04_33_537</strain>
    </source>
</reference>
<organism evidence="1 3">
    <name type="scientific">Candidatus Altarchaeum hamiconexum</name>
    <dbReference type="NCBI Taxonomy" id="1803513"/>
    <lineage>
        <taxon>Archaea</taxon>
        <taxon>Candidatus Altarchaeota</taxon>
        <taxon>Candidatus Altiarchaeia</taxon>
        <taxon>Candidatus Altarchaeales</taxon>
        <taxon>Candidatus Altarchaeaceae</taxon>
        <taxon>Candidatus Altarchaeum</taxon>
    </lineage>
</organism>
<dbReference type="Proteomes" id="UP000768163">
    <property type="component" value="Unassembled WGS sequence"/>
</dbReference>